<accession>A0A382PM96</accession>
<name>A0A382PM96_9ZZZZ</name>
<protein>
    <submittedName>
        <fullName evidence="1">Uncharacterized protein</fullName>
    </submittedName>
</protein>
<evidence type="ECO:0000313" key="1">
    <source>
        <dbReference type="EMBL" id="SVC74494.1"/>
    </source>
</evidence>
<organism evidence="1">
    <name type="scientific">marine metagenome</name>
    <dbReference type="NCBI Taxonomy" id="408172"/>
    <lineage>
        <taxon>unclassified sequences</taxon>
        <taxon>metagenomes</taxon>
        <taxon>ecological metagenomes</taxon>
    </lineage>
</organism>
<gene>
    <name evidence="1" type="ORF">METZ01_LOCUS327348</name>
</gene>
<dbReference type="EMBL" id="UINC01108417">
    <property type="protein sequence ID" value="SVC74494.1"/>
    <property type="molecule type" value="Genomic_DNA"/>
</dbReference>
<dbReference type="AlphaFoldDB" id="A0A382PM96"/>
<reference evidence="1" key="1">
    <citation type="submission" date="2018-05" db="EMBL/GenBank/DDBJ databases">
        <authorList>
            <person name="Lanie J.A."/>
            <person name="Ng W.-L."/>
            <person name="Kazmierczak K.M."/>
            <person name="Andrzejewski T.M."/>
            <person name="Davidsen T.M."/>
            <person name="Wayne K.J."/>
            <person name="Tettelin H."/>
            <person name="Glass J.I."/>
            <person name="Rusch D."/>
            <person name="Podicherti R."/>
            <person name="Tsui H.-C.T."/>
            <person name="Winkler M.E."/>
        </authorList>
    </citation>
    <scope>NUCLEOTIDE SEQUENCE</scope>
</reference>
<sequence length="42" mass="4594">MAVLDLPVAESIISIVMPLSCARLVLNLTYSSFSSIPKPFRL</sequence>
<proteinExistence type="predicted"/>
<feature type="non-terminal residue" evidence="1">
    <location>
        <position position="42"/>
    </location>
</feature>